<keyword evidence="2" id="KW-1185">Reference proteome</keyword>
<comment type="caution">
    <text evidence="1">The sequence shown here is derived from an EMBL/GenBank/DDBJ whole genome shotgun (WGS) entry which is preliminary data.</text>
</comment>
<proteinExistence type="predicted"/>
<dbReference type="Proteomes" id="UP001163321">
    <property type="component" value="Chromosome 6"/>
</dbReference>
<accession>A0ACC0VXL0</accession>
<organism evidence="1 2">
    <name type="scientific">Peronosclerospora sorghi</name>
    <dbReference type="NCBI Taxonomy" id="230839"/>
    <lineage>
        <taxon>Eukaryota</taxon>
        <taxon>Sar</taxon>
        <taxon>Stramenopiles</taxon>
        <taxon>Oomycota</taxon>
        <taxon>Peronosporomycetes</taxon>
        <taxon>Peronosporales</taxon>
        <taxon>Peronosporaceae</taxon>
        <taxon>Peronosclerospora</taxon>
    </lineage>
</organism>
<name>A0ACC0VXL0_9STRA</name>
<sequence>MSSNYSPMEDEDSEEDEIEVVSLLSDESDEERVRVKLRRVERNRAGEFTFKRKKMRLRKRSVEHKSVTRTSSHQTTQDAGITLKVEPPGDYANISVMNIPATTKSASIIASTGSSSNKEIEHLSGPSKVKPESNSTSVDDNAVPELTEPASNDDKDDSDAIGETFSQSTAVKCAANSPKNTLCTHSANTSDDAGVATNVSDMGTVELRCKENTDIEKNAIGTCNSTSGKQEDSALNANDDSKRVVKSAVNLLQQVAELDEEDISEAETEMLEDDEVDTYNVSHGGGSGDGVPESNILEKSSLVADGDSLSHKPDGAAPETETLHSNDTAPAPTNEVQHFFDFVPLKSKTKSITTRRCIKVLDDVPVAKKQQKSPYTMVVTKKFETSSTKDFDDVPLSCLVEVLSKETEDKPQVKYLSYGDDKKR</sequence>
<evidence type="ECO:0000313" key="2">
    <source>
        <dbReference type="Proteomes" id="UP001163321"/>
    </source>
</evidence>
<evidence type="ECO:0000313" key="1">
    <source>
        <dbReference type="EMBL" id="KAI9910609.1"/>
    </source>
</evidence>
<protein>
    <submittedName>
        <fullName evidence="1">Uncharacterized protein</fullName>
    </submittedName>
</protein>
<reference evidence="1 2" key="1">
    <citation type="journal article" date="2022" name="bioRxiv">
        <title>The genome of the oomycete Peronosclerospora sorghi, a cosmopolitan pathogen of maize and sorghum, is inflated with dispersed pseudogenes.</title>
        <authorList>
            <person name="Fletcher K."/>
            <person name="Martin F."/>
            <person name="Isakeit T."/>
            <person name="Cavanaugh K."/>
            <person name="Magill C."/>
            <person name="Michelmore R."/>
        </authorList>
    </citation>
    <scope>NUCLEOTIDE SEQUENCE [LARGE SCALE GENOMIC DNA]</scope>
    <source>
        <strain evidence="1">P6</strain>
    </source>
</reference>
<dbReference type="EMBL" id="CM047585">
    <property type="protein sequence ID" value="KAI9910609.1"/>
    <property type="molecule type" value="Genomic_DNA"/>
</dbReference>
<gene>
    <name evidence="1" type="ORF">PsorP6_011049</name>
</gene>